<dbReference type="EMBL" id="LLXJ01007835">
    <property type="protein sequence ID" value="PKB93525.1"/>
    <property type="molecule type" value="Genomic_DNA"/>
</dbReference>
<proteinExistence type="predicted"/>
<evidence type="ECO:0000313" key="1">
    <source>
        <dbReference type="EMBL" id="PKB93525.1"/>
    </source>
</evidence>
<reference evidence="1 2" key="2">
    <citation type="submission" date="2017-09" db="EMBL/GenBank/DDBJ databases">
        <title>Extensive intraspecific genome diversity in a model arbuscular mycorrhizal fungus.</title>
        <authorList>
            <person name="Chen E.C."/>
            <person name="Morin E."/>
            <person name="Beaudet D."/>
            <person name="Noel J."/>
            <person name="Ndikumana S."/>
            <person name="Charron P."/>
            <person name="St-Onge C."/>
            <person name="Giorgi J."/>
            <person name="Grigoriev I.V."/>
            <person name="Roux C."/>
            <person name="Martin F.M."/>
            <person name="Corradi N."/>
        </authorList>
    </citation>
    <scope>NUCLEOTIDE SEQUENCE [LARGE SCALE GENOMIC DNA]</scope>
    <source>
        <strain evidence="1 2">A5</strain>
    </source>
</reference>
<dbReference type="VEuPathDB" id="FungiDB:RhiirFUN_016251"/>
<dbReference type="AlphaFoldDB" id="A0A2N0NG32"/>
<name>A0A2N0NG32_9GLOM</name>
<sequence>MRELSSLNEWSKLWDASIEIFSRWKESETVKNASKEELQIMDNVKFSITVILMLLDPTYDQPKVSSSKVQECMGKWDSDVVIQRWLKCKSPLEDDNIMDNDMISRN</sequence>
<accession>A0A2N0NG32</accession>
<comment type="caution">
    <text evidence="1">The sequence shown here is derived from an EMBL/GenBank/DDBJ whole genome shotgun (WGS) entry which is preliminary data.</text>
</comment>
<organism evidence="1 2">
    <name type="scientific">Rhizophagus irregularis</name>
    <dbReference type="NCBI Taxonomy" id="588596"/>
    <lineage>
        <taxon>Eukaryota</taxon>
        <taxon>Fungi</taxon>
        <taxon>Fungi incertae sedis</taxon>
        <taxon>Mucoromycota</taxon>
        <taxon>Glomeromycotina</taxon>
        <taxon>Glomeromycetes</taxon>
        <taxon>Glomerales</taxon>
        <taxon>Glomeraceae</taxon>
        <taxon>Rhizophagus</taxon>
    </lineage>
</organism>
<dbReference type="VEuPathDB" id="FungiDB:RhiirA1_400309"/>
<gene>
    <name evidence="1" type="ORF">RhiirA5_441042</name>
</gene>
<dbReference type="Proteomes" id="UP000232722">
    <property type="component" value="Unassembled WGS sequence"/>
</dbReference>
<reference evidence="1 2" key="1">
    <citation type="submission" date="2016-04" db="EMBL/GenBank/DDBJ databases">
        <title>Genome analyses suggest a sexual origin of heterokaryosis in a supposedly ancient asexual fungus.</title>
        <authorList>
            <person name="Ropars J."/>
            <person name="Sedzielewska K."/>
            <person name="Noel J."/>
            <person name="Charron P."/>
            <person name="Farinelli L."/>
            <person name="Marton T."/>
            <person name="Kruger M."/>
            <person name="Pelin A."/>
            <person name="Brachmann A."/>
            <person name="Corradi N."/>
        </authorList>
    </citation>
    <scope>NUCLEOTIDE SEQUENCE [LARGE SCALE GENOMIC DNA]</scope>
    <source>
        <strain evidence="1 2">A5</strain>
    </source>
</reference>
<evidence type="ECO:0000313" key="2">
    <source>
        <dbReference type="Proteomes" id="UP000232722"/>
    </source>
</evidence>
<protein>
    <submittedName>
        <fullName evidence="1">Uncharacterized protein</fullName>
    </submittedName>
</protein>